<gene>
    <name evidence="3" type="ORF">SISSUDRAFT_1036814</name>
</gene>
<evidence type="ECO:0000313" key="3">
    <source>
        <dbReference type="EMBL" id="KZT33771.1"/>
    </source>
</evidence>
<organism evidence="3 4">
    <name type="scientific">Sistotremastrum suecicum HHB10207 ss-3</name>
    <dbReference type="NCBI Taxonomy" id="1314776"/>
    <lineage>
        <taxon>Eukaryota</taxon>
        <taxon>Fungi</taxon>
        <taxon>Dikarya</taxon>
        <taxon>Basidiomycota</taxon>
        <taxon>Agaricomycotina</taxon>
        <taxon>Agaricomycetes</taxon>
        <taxon>Sistotremastrales</taxon>
        <taxon>Sistotremastraceae</taxon>
        <taxon>Sistotremastrum</taxon>
    </lineage>
</organism>
<evidence type="ECO:0000313" key="4">
    <source>
        <dbReference type="Proteomes" id="UP000076798"/>
    </source>
</evidence>
<dbReference type="EMBL" id="KV428220">
    <property type="protein sequence ID" value="KZT33771.1"/>
    <property type="molecule type" value="Genomic_DNA"/>
</dbReference>
<reference evidence="3 4" key="1">
    <citation type="journal article" date="2016" name="Mol. Biol. Evol.">
        <title>Comparative Genomics of Early-Diverging Mushroom-Forming Fungi Provides Insights into the Origins of Lignocellulose Decay Capabilities.</title>
        <authorList>
            <person name="Nagy L.G."/>
            <person name="Riley R."/>
            <person name="Tritt A."/>
            <person name="Adam C."/>
            <person name="Daum C."/>
            <person name="Floudas D."/>
            <person name="Sun H."/>
            <person name="Yadav J.S."/>
            <person name="Pangilinan J."/>
            <person name="Larsson K.H."/>
            <person name="Matsuura K."/>
            <person name="Barry K."/>
            <person name="Labutti K."/>
            <person name="Kuo R."/>
            <person name="Ohm R.A."/>
            <person name="Bhattacharya S.S."/>
            <person name="Shirouzu T."/>
            <person name="Yoshinaga Y."/>
            <person name="Martin F.M."/>
            <person name="Grigoriev I.V."/>
            <person name="Hibbett D.S."/>
        </authorList>
    </citation>
    <scope>NUCLEOTIDE SEQUENCE [LARGE SCALE GENOMIC DNA]</scope>
    <source>
        <strain evidence="3 4">HHB10207 ss-3</strain>
    </source>
</reference>
<feature type="domain" description="DUF6533" evidence="2">
    <location>
        <begin position="52"/>
        <end position="85"/>
    </location>
</feature>
<keyword evidence="4" id="KW-1185">Reference proteome</keyword>
<accession>A0A165YZG3</accession>
<proteinExistence type="predicted"/>
<dbReference type="OrthoDB" id="3349377at2759"/>
<protein>
    <recommendedName>
        <fullName evidence="2">DUF6533 domain-containing protein</fullName>
    </recommendedName>
</protein>
<dbReference type="Proteomes" id="UP000076798">
    <property type="component" value="Unassembled WGS sequence"/>
</dbReference>
<keyword evidence="1" id="KW-1133">Transmembrane helix</keyword>
<evidence type="ECO:0000256" key="1">
    <source>
        <dbReference type="SAM" id="Phobius"/>
    </source>
</evidence>
<keyword evidence="1" id="KW-0812">Transmembrane</keyword>
<feature type="transmembrane region" description="Helical" evidence="1">
    <location>
        <begin position="225"/>
        <end position="250"/>
    </location>
</feature>
<name>A0A165YZG3_9AGAM</name>
<dbReference type="InterPro" id="IPR045340">
    <property type="entry name" value="DUF6533"/>
</dbReference>
<keyword evidence="1" id="KW-0472">Membrane</keyword>
<feature type="transmembrane region" description="Helical" evidence="1">
    <location>
        <begin position="179"/>
        <end position="204"/>
    </location>
</feature>
<sequence length="345" mass="38563">MLGPCGAAYDEYPSLFTPSSSPHHSSSLASLKEMTEESISAEGVLGPLTRWSTISAAILLLWDWILTLDREVKYFWVRIGISVMFREPVTTPVLILVHRQTRYLPLISQAVNVLGQALSRERGDSNSDRRFTLKCESTVSRSREIGSVGLLIVSVGDAARTKEPYTQIVFCFVAGSPSYIWGFWIPVFVFEVVAFACVGFKAFLRYRSHRALESRTGDTLLGMRLMDVIFYDSFIYFATVGVLFLVMALLCRYVSKITYLMGEGWVFSLVSLLSCRMLLNLRTTADEEFHSVDGMEMSVVSTVKFRVGEGTDNVDFETEESEGEMDVTGTLELRTERVGGFGGVL</sequence>
<evidence type="ECO:0000259" key="2">
    <source>
        <dbReference type="Pfam" id="PF20151"/>
    </source>
</evidence>
<dbReference type="Pfam" id="PF20151">
    <property type="entry name" value="DUF6533"/>
    <property type="match status" value="1"/>
</dbReference>
<dbReference type="AlphaFoldDB" id="A0A165YZG3"/>